<dbReference type="PANTHER" id="PTHR47912">
    <property type="entry name" value="THIOREDOXIN-LIKE 4, CHLOROPLASTIC"/>
    <property type="match status" value="1"/>
</dbReference>
<dbReference type="InterPro" id="IPR044176">
    <property type="entry name" value="TRL4_chloroplastic"/>
</dbReference>
<dbReference type="EMBL" id="JBBWWQ010000008">
    <property type="protein sequence ID" value="KAK8940384.1"/>
    <property type="molecule type" value="Genomic_DNA"/>
</dbReference>
<organism evidence="3 4">
    <name type="scientific">Platanthera zijinensis</name>
    <dbReference type="NCBI Taxonomy" id="2320716"/>
    <lineage>
        <taxon>Eukaryota</taxon>
        <taxon>Viridiplantae</taxon>
        <taxon>Streptophyta</taxon>
        <taxon>Embryophyta</taxon>
        <taxon>Tracheophyta</taxon>
        <taxon>Spermatophyta</taxon>
        <taxon>Magnoliopsida</taxon>
        <taxon>Liliopsida</taxon>
        <taxon>Asparagales</taxon>
        <taxon>Orchidaceae</taxon>
        <taxon>Orchidoideae</taxon>
        <taxon>Orchideae</taxon>
        <taxon>Orchidinae</taxon>
        <taxon>Platanthera</taxon>
    </lineage>
</organism>
<proteinExistence type="predicted"/>
<dbReference type="Gene3D" id="3.40.30.10">
    <property type="entry name" value="Glutaredoxin"/>
    <property type="match status" value="1"/>
</dbReference>
<keyword evidence="4" id="KW-1185">Reference proteome</keyword>
<feature type="domain" description="Thioredoxin" evidence="2">
    <location>
        <begin position="93"/>
        <end position="207"/>
    </location>
</feature>
<gene>
    <name evidence="3" type="ORF">KSP39_PZI009990</name>
</gene>
<sequence>MATSSFLTHHPNLRHAPSHLDLHDHPRSPTIPIFFPPSFPSHESHFPAVKTMKPRGVFLLRRAAESSSTNLGQASSLADDDEEEDGLCPVDCVKEFKTEEEFSRILERAEGTNSLVVVDFYRTSCGSCKYIEQGFAKLCKGSGDGMDSVVFLKHNVLDEYDELSEVAERLRIKSVPLFQFYKDGVLLEAFPTRDKERILAAIQKYSSADLV</sequence>
<evidence type="ECO:0000256" key="1">
    <source>
        <dbReference type="SAM" id="MobiDB-lite"/>
    </source>
</evidence>
<evidence type="ECO:0000313" key="4">
    <source>
        <dbReference type="Proteomes" id="UP001418222"/>
    </source>
</evidence>
<reference evidence="3 4" key="1">
    <citation type="journal article" date="2022" name="Nat. Plants">
        <title>Genomes of leafy and leafless Platanthera orchids illuminate the evolution of mycoheterotrophy.</title>
        <authorList>
            <person name="Li M.H."/>
            <person name="Liu K.W."/>
            <person name="Li Z."/>
            <person name="Lu H.C."/>
            <person name="Ye Q.L."/>
            <person name="Zhang D."/>
            <person name="Wang J.Y."/>
            <person name="Li Y.F."/>
            <person name="Zhong Z.M."/>
            <person name="Liu X."/>
            <person name="Yu X."/>
            <person name="Liu D.K."/>
            <person name="Tu X.D."/>
            <person name="Liu B."/>
            <person name="Hao Y."/>
            <person name="Liao X.Y."/>
            <person name="Jiang Y.T."/>
            <person name="Sun W.H."/>
            <person name="Chen J."/>
            <person name="Chen Y.Q."/>
            <person name="Ai Y."/>
            <person name="Zhai J.W."/>
            <person name="Wu S.S."/>
            <person name="Zhou Z."/>
            <person name="Hsiao Y.Y."/>
            <person name="Wu W.L."/>
            <person name="Chen Y.Y."/>
            <person name="Lin Y.F."/>
            <person name="Hsu J.L."/>
            <person name="Li C.Y."/>
            <person name="Wang Z.W."/>
            <person name="Zhao X."/>
            <person name="Zhong W.Y."/>
            <person name="Ma X.K."/>
            <person name="Ma L."/>
            <person name="Huang J."/>
            <person name="Chen G.Z."/>
            <person name="Huang M.Z."/>
            <person name="Huang L."/>
            <person name="Peng D.H."/>
            <person name="Luo Y.B."/>
            <person name="Zou S.Q."/>
            <person name="Chen S.P."/>
            <person name="Lan S."/>
            <person name="Tsai W.C."/>
            <person name="Van de Peer Y."/>
            <person name="Liu Z.J."/>
        </authorList>
    </citation>
    <scope>NUCLEOTIDE SEQUENCE [LARGE SCALE GENOMIC DNA]</scope>
    <source>
        <strain evidence="3">Lor287</strain>
    </source>
</reference>
<dbReference type="CDD" id="cd02947">
    <property type="entry name" value="TRX_family"/>
    <property type="match status" value="1"/>
</dbReference>
<evidence type="ECO:0000259" key="2">
    <source>
        <dbReference type="PROSITE" id="PS51352"/>
    </source>
</evidence>
<dbReference type="PROSITE" id="PS51352">
    <property type="entry name" value="THIOREDOXIN_2"/>
    <property type="match status" value="1"/>
</dbReference>
<dbReference type="SUPFAM" id="SSF52833">
    <property type="entry name" value="Thioredoxin-like"/>
    <property type="match status" value="1"/>
</dbReference>
<accession>A0AAP0BHF5</accession>
<dbReference type="InterPro" id="IPR036249">
    <property type="entry name" value="Thioredoxin-like_sf"/>
</dbReference>
<feature type="region of interest" description="Disordered" evidence="1">
    <location>
        <begin position="1"/>
        <end position="22"/>
    </location>
</feature>
<evidence type="ECO:0000313" key="3">
    <source>
        <dbReference type="EMBL" id="KAK8940384.1"/>
    </source>
</evidence>
<dbReference type="Proteomes" id="UP001418222">
    <property type="component" value="Unassembled WGS sequence"/>
</dbReference>
<dbReference type="Pfam" id="PF00085">
    <property type="entry name" value="Thioredoxin"/>
    <property type="match status" value="1"/>
</dbReference>
<dbReference type="GO" id="GO:0009507">
    <property type="term" value="C:chloroplast"/>
    <property type="evidence" value="ECO:0007669"/>
    <property type="project" value="TreeGrafter"/>
</dbReference>
<dbReference type="PANTHER" id="PTHR47912:SF1">
    <property type="entry name" value="THIOREDOXIN-LIKE 4, CHLOROPLASTIC"/>
    <property type="match status" value="1"/>
</dbReference>
<name>A0AAP0BHF5_9ASPA</name>
<comment type="caution">
    <text evidence="3">The sequence shown here is derived from an EMBL/GenBank/DDBJ whole genome shotgun (WGS) entry which is preliminary data.</text>
</comment>
<protein>
    <recommendedName>
        <fullName evidence="2">Thioredoxin domain-containing protein</fullName>
    </recommendedName>
</protein>
<dbReference type="InterPro" id="IPR013766">
    <property type="entry name" value="Thioredoxin_domain"/>
</dbReference>
<dbReference type="AlphaFoldDB" id="A0AAP0BHF5"/>